<evidence type="ECO:0000256" key="7">
    <source>
        <dbReference type="SAM" id="MobiDB-lite"/>
    </source>
</evidence>
<dbReference type="InterPro" id="IPR011009">
    <property type="entry name" value="Kinase-like_dom_sf"/>
</dbReference>
<dbReference type="GO" id="GO:0005524">
    <property type="term" value="F:ATP binding"/>
    <property type="evidence" value="ECO:0007669"/>
    <property type="project" value="UniProtKB-KW"/>
</dbReference>
<dbReference type="PROSITE" id="PS50011">
    <property type="entry name" value="PROTEIN_KINASE_DOM"/>
    <property type="match status" value="1"/>
</dbReference>
<feature type="region of interest" description="Disordered" evidence="7">
    <location>
        <begin position="33"/>
        <end position="56"/>
    </location>
</feature>
<dbReference type="PANTHER" id="PTHR11909">
    <property type="entry name" value="CASEIN KINASE-RELATED"/>
    <property type="match status" value="1"/>
</dbReference>
<dbReference type="OrthoDB" id="5979581at2759"/>
<dbReference type="Gene3D" id="1.10.510.10">
    <property type="entry name" value="Transferase(Phosphotransferase) domain 1"/>
    <property type="match status" value="1"/>
</dbReference>
<evidence type="ECO:0000256" key="1">
    <source>
        <dbReference type="ARBA" id="ARBA00012513"/>
    </source>
</evidence>
<reference evidence="9 10" key="1">
    <citation type="submission" date="2017-03" db="EMBL/GenBank/DDBJ databases">
        <title>An alternative strategy for trypanosome survival in the mammalian bloodstream revealed through genome and transcriptome analysis of the ubiquitous bovine parasite Trypanosoma (Megatrypanum) theileri.</title>
        <authorList>
            <person name="Kelly S."/>
            <person name="Ivens A."/>
            <person name="Mott A."/>
            <person name="O'Neill E."/>
            <person name="Emms D."/>
            <person name="Macleod O."/>
            <person name="Voorheis P."/>
            <person name="Matthews J."/>
            <person name="Matthews K."/>
            <person name="Carrington M."/>
        </authorList>
    </citation>
    <scope>NUCLEOTIDE SEQUENCE [LARGE SCALE GENOMIC DNA]</scope>
    <source>
        <strain evidence="9">Edinburgh</strain>
    </source>
</reference>
<feature type="region of interest" description="Disordered" evidence="7">
    <location>
        <begin position="591"/>
        <end position="643"/>
    </location>
</feature>
<keyword evidence="6" id="KW-0067">ATP-binding</keyword>
<dbReference type="GO" id="GO:0004674">
    <property type="term" value="F:protein serine/threonine kinase activity"/>
    <property type="evidence" value="ECO:0007669"/>
    <property type="project" value="UniProtKB-KW"/>
</dbReference>
<dbReference type="InterPro" id="IPR000719">
    <property type="entry name" value="Prot_kinase_dom"/>
</dbReference>
<dbReference type="FunFam" id="1.10.510.10:FF:001706">
    <property type="entry name" value="Protein kinase, putative"/>
    <property type="match status" value="1"/>
</dbReference>
<sequence>MMSDIDDARDMLIDAGRSRKRTLQTPSFYNNIPHDDICNEEEREGNNNSINNNNNLGMPAYEQVDAEKWSKPNGATPPRRKTGPKVAQTRVTVGMRLKRWIITGRIGAGSFGETFTAVEANKEGEGDGEGETAEDVLVPSHDGTLVTSGKQEVCIKVEQDDKNVLRVEAAALKKMQPCSQVVRYLGSGSTGGLNFLVMQRLGSNLAELRRGTQSGTFSTYTTLRVGISCLKAIQGIHDLGLVHRDIKPSNFVIGLGGSSDPRVCYLIDFGLARRYRRVNGEVRPPRENAGFRGTSRYASLASHHQQELGRVDDIWSLLFMLIEFATGTLPWRKYKEKEDIGRCKEEVIGPGLVQNLPREFRPFLAHLQTLRYEDEPSYDFLLSLMERAIERRGYPPNKHLDWEPEEESGNHVDPHDDSSLAICVSKRSGGGGGGGEGVSVDKTPIKSVTAENPSLEPLVRPTVPAPVAVNMDISAPVSAVHLMRPSLCSEDEEERCSRVRVSDVNLSSAMPKIDTSNHDTPFLVKTDKNSNTKTASHVHHVPSTPLNQKFGKSISEEQYINSGIHNQVPAITKEDQISVEDSELVDIGIGFSPREGDGSVANGKPKNGDISPPPEWLMDTMKPQHGPESPDQNQGKEQQTVEIGKKRVSFALNVDVADEAARGAPKTRKESKQEKKKAKCKCNIM</sequence>
<evidence type="ECO:0000313" key="9">
    <source>
        <dbReference type="EMBL" id="ORC93701.1"/>
    </source>
</evidence>
<dbReference type="EMBL" id="NBCO01000001">
    <property type="protein sequence ID" value="ORC93701.1"/>
    <property type="molecule type" value="Genomic_DNA"/>
</dbReference>
<evidence type="ECO:0000256" key="6">
    <source>
        <dbReference type="ARBA" id="ARBA00022840"/>
    </source>
</evidence>
<dbReference type="GeneID" id="39981039"/>
<name>A0A1X0PA45_9TRYP</name>
<dbReference type="SMART" id="SM00220">
    <property type="entry name" value="S_TKc"/>
    <property type="match status" value="1"/>
</dbReference>
<dbReference type="PROSITE" id="PS00108">
    <property type="entry name" value="PROTEIN_KINASE_ST"/>
    <property type="match status" value="1"/>
</dbReference>
<feature type="compositionally biased region" description="Polar residues" evidence="7">
    <location>
        <begin position="630"/>
        <end position="641"/>
    </location>
</feature>
<feature type="compositionally biased region" description="Low complexity" evidence="7">
    <location>
        <begin position="46"/>
        <end position="55"/>
    </location>
</feature>
<keyword evidence="5 9" id="KW-0418">Kinase</keyword>
<evidence type="ECO:0000256" key="3">
    <source>
        <dbReference type="ARBA" id="ARBA00022679"/>
    </source>
</evidence>
<dbReference type="AlphaFoldDB" id="A0A1X0PA45"/>
<dbReference type="Pfam" id="PF00069">
    <property type="entry name" value="Pkinase"/>
    <property type="match status" value="1"/>
</dbReference>
<gene>
    <name evidence="9" type="ORF">TM35_000015780</name>
</gene>
<dbReference type="InterPro" id="IPR047916">
    <property type="entry name" value="TTBK_Asator-like_STKc"/>
</dbReference>
<dbReference type="SUPFAM" id="SSF56112">
    <property type="entry name" value="Protein kinase-like (PK-like)"/>
    <property type="match status" value="1"/>
</dbReference>
<feature type="region of interest" description="Disordered" evidence="7">
    <location>
        <begin position="657"/>
        <end position="685"/>
    </location>
</feature>
<proteinExistence type="predicted"/>
<evidence type="ECO:0000256" key="5">
    <source>
        <dbReference type="ARBA" id="ARBA00022777"/>
    </source>
</evidence>
<evidence type="ECO:0000256" key="4">
    <source>
        <dbReference type="ARBA" id="ARBA00022741"/>
    </source>
</evidence>
<dbReference type="VEuPathDB" id="TriTrypDB:TM35_000015780"/>
<feature type="domain" description="Protein kinase" evidence="8">
    <location>
        <begin position="100"/>
        <end position="389"/>
    </location>
</feature>
<dbReference type="RefSeq" id="XP_028887767.1">
    <property type="nucleotide sequence ID" value="XM_029021259.1"/>
</dbReference>
<feature type="compositionally biased region" description="Basic residues" evidence="7">
    <location>
        <begin position="674"/>
        <end position="685"/>
    </location>
</feature>
<dbReference type="InterPro" id="IPR050235">
    <property type="entry name" value="CK1_Ser-Thr_kinase"/>
</dbReference>
<evidence type="ECO:0000259" key="8">
    <source>
        <dbReference type="PROSITE" id="PS50011"/>
    </source>
</evidence>
<keyword evidence="3" id="KW-0808">Transferase</keyword>
<comment type="caution">
    <text evidence="9">The sequence shown here is derived from an EMBL/GenBank/DDBJ whole genome shotgun (WGS) entry which is preliminary data.</text>
</comment>
<evidence type="ECO:0000256" key="2">
    <source>
        <dbReference type="ARBA" id="ARBA00022527"/>
    </source>
</evidence>
<protein>
    <recommendedName>
        <fullName evidence="1">non-specific serine/threonine protein kinase</fullName>
        <ecNumber evidence="1">2.7.11.1</ecNumber>
    </recommendedName>
</protein>
<dbReference type="CDD" id="cd14017">
    <property type="entry name" value="STKc_TTBK"/>
    <property type="match status" value="1"/>
</dbReference>
<keyword evidence="4" id="KW-0547">Nucleotide-binding</keyword>
<dbReference type="InterPro" id="IPR008271">
    <property type="entry name" value="Ser/Thr_kinase_AS"/>
</dbReference>
<accession>A0A1X0PA45</accession>
<keyword evidence="10" id="KW-1185">Reference proteome</keyword>
<dbReference type="STRING" id="67003.A0A1X0PA45"/>
<keyword evidence="2" id="KW-0723">Serine/threonine-protein kinase</keyword>
<dbReference type="EC" id="2.7.11.1" evidence="1"/>
<dbReference type="Proteomes" id="UP000192257">
    <property type="component" value="Unassembled WGS sequence"/>
</dbReference>
<organism evidence="9 10">
    <name type="scientific">Trypanosoma theileri</name>
    <dbReference type="NCBI Taxonomy" id="67003"/>
    <lineage>
        <taxon>Eukaryota</taxon>
        <taxon>Discoba</taxon>
        <taxon>Euglenozoa</taxon>
        <taxon>Kinetoplastea</taxon>
        <taxon>Metakinetoplastina</taxon>
        <taxon>Trypanosomatida</taxon>
        <taxon>Trypanosomatidae</taxon>
        <taxon>Trypanosoma</taxon>
    </lineage>
</organism>
<evidence type="ECO:0000313" key="10">
    <source>
        <dbReference type="Proteomes" id="UP000192257"/>
    </source>
</evidence>